<reference evidence="1" key="1">
    <citation type="submission" date="2013-02" db="EMBL/GenBank/DDBJ databases">
        <title>MYB transcription factor family genes from sugarcane (Saccharum officinarum).</title>
        <authorList>
            <person name="Geethalakshmi S."/>
            <person name="Barathkumar S."/>
            <person name="Prabu G.R."/>
        </authorList>
    </citation>
    <scope>NUCLEOTIDE SEQUENCE</scope>
    <source>
        <tissue evidence="1">Leaf</tissue>
    </source>
</reference>
<dbReference type="AlphaFoldDB" id="A0A0C6WCQ6"/>
<name>A0A0C6WCQ6_9POAL</name>
<accession>A0A0C6WCQ6</accession>
<protein>
    <submittedName>
        <fullName evidence="1">ScMYB75 protein</fullName>
    </submittedName>
</protein>
<sequence>MQGLKSCSSLDVNITLTKLSWYEAGRPVTMYEIDYVGCFALKTNPLGTNLVASRHPILLRFHRTSLVWLEACSARFQLQVRQLIGKGSPWLIHCVEVMINACGVLVEVNCHCGRFIFHLLGNLLCSLLLVGE</sequence>
<gene>
    <name evidence="1" type="primary">scMYB75</name>
</gene>
<organism evidence="1">
    <name type="scientific">Saccharum hybrid cultivar Co 86032</name>
    <dbReference type="NCBI Taxonomy" id="672234"/>
    <lineage>
        <taxon>Eukaryota</taxon>
        <taxon>Viridiplantae</taxon>
        <taxon>Streptophyta</taxon>
        <taxon>Embryophyta</taxon>
        <taxon>Tracheophyta</taxon>
        <taxon>Spermatophyta</taxon>
        <taxon>Magnoliopsida</taxon>
        <taxon>Liliopsida</taxon>
        <taxon>Poales</taxon>
        <taxon>Poaceae</taxon>
        <taxon>PACMAD clade</taxon>
        <taxon>Panicoideae</taxon>
        <taxon>Andropogonodae</taxon>
        <taxon>Andropogoneae</taxon>
        <taxon>Saccharinae</taxon>
        <taxon>Saccharum</taxon>
        <taxon>Saccharum officinarum species complex</taxon>
    </lineage>
</organism>
<evidence type="ECO:0000313" key="1">
    <source>
        <dbReference type="EMBL" id="CCU64227.1"/>
    </source>
</evidence>
<reference evidence="1" key="2">
    <citation type="journal article" date="2015" name="Plant Mol. Biol. Rep.">
        <title>The MYB Transcription Factor Family Genes in Sugarcane (Saccharum sp.).</title>
        <authorList>
            <person name="Geethalakshmi S."/>
            <person name="Barathkumar S."/>
            <person name="Prabu G."/>
        </authorList>
    </citation>
    <scope>NUCLEOTIDE SEQUENCE</scope>
    <source>
        <tissue evidence="1">Leaf</tissue>
    </source>
</reference>
<dbReference type="EMBL" id="HF679481">
    <property type="protein sequence ID" value="CCU64227.1"/>
    <property type="molecule type" value="mRNA"/>
</dbReference>
<proteinExistence type="evidence at transcript level"/>